<organism evidence="13 14">
    <name type="scientific">Brevibacillus reuszeri</name>
    <dbReference type="NCBI Taxonomy" id="54915"/>
    <lineage>
        <taxon>Bacteria</taxon>
        <taxon>Bacillati</taxon>
        <taxon>Bacillota</taxon>
        <taxon>Bacilli</taxon>
        <taxon>Bacillales</taxon>
        <taxon>Paenibacillaceae</taxon>
        <taxon>Brevibacillus</taxon>
    </lineage>
</organism>
<dbReference type="GO" id="GO:0018104">
    <property type="term" value="P:peptidoglycan-protein cross-linking"/>
    <property type="evidence" value="ECO:0007669"/>
    <property type="project" value="TreeGrafter"/>
</dbReference>
<name>A0A0K9YIX8_9BACL</name>
<evidence type="ECO:0000259" key="11">
    <source>
        <dbReference type="PROSITE" id="PS52029"/>
    </source>
</evidence>
<evidence type="ECO:0000256" key="9">
    <source>
        <dbReference type="PROSITE-ProRule" id="PRU01373"/>
    </source>
</evidence>
<dbReference type="EMBL" id="BJON01000011">
    <property type="protein sequence ID" value="GED69158.1"/>
    <property type="molecule type" value="Genomic_DNA"/>
</dbReference>
<dbReference type="PANTHER" id="PTHR30582">
    <property type="entry name" value="L,D-TRANSPEPTIDASE"/>
    <property type="match status" value="1"/>
</dbReference>
<dbReference type="PANTHER" id="PTHR30582:SF24">
    <property type="entry name" value="L,D-TRANSPEPTIDASE ERFK_SRFK-RELATED"/>
    <property type="match status" value="1"/>
</dbReference>
<dbReference type="OrthoDB" id="9787225at2"/>
<keyword evidence="5" id="KW-0378">Hydrolase</keyword>
<proteinExistence type="inferred from homology"/>
<evidence type="ECO:0000256" key="10">
    <source>
        <dbReference type="SAM" id="Phobius"/>
    </source>
</evidence>
<dbReference type="AlphaFoldDB" id="A0A0K9YIX8"/>
<evidence type="ECO:0000256" key="4">
    <source>
        <dbReference type="ARBA" id="ARBA00022679"/>
    </source>
</evidence>
<dbReference type="PROSITE" id="PS52029">
    <property type="entry name" value="LD_TPASE"/>
    <property type="match status" value="1"/>
</dbReference>
<dbReference type="Proteomes" id="UP000319578">
    <property type="component" value="Unassembled WGS sequence"/>
</dbReference>
<protein>
    <recommendedName>
        <fullName evidence="11">L,D-TPase catalytic domain-containing protein</fullName>
    </recommendedName>
</protein>
<evidence type="ECO:0000313" key="13">
    <source>
        <dbReference type="EMBL" id="KNB68653.1"/>
    </source>
</evidence>
<evidence type="ECO:0000256" key="7">
    <source>
        <dbReference type="ARBA" id="ARBA00022984"/>
    </source>
</evidence>
<dbReference type="RefSeq" id="WP_049742586.1">
    <property type="nucleotide sequence ID" value="NZ_BJON01000011.1"/>
</dbReference>
<dbReference type="GO" id="GO:0071972">
    <property type="term" value="F:peptidoglycan L,D-transpeptidase activity"/>
    <property type="evidence" value="ECO:0007669"/>
    <property type="project" value="TreeGrafter"/>
</dbReference>
<keyword evidence="10" id="KW-0812">Transmembrane</keyword>
<keyword evidence="6 9" id="KW-0133">Cell shape</keyword>
<evidence type="ECO:0000313" key="14">
    <source>
        <dbReference type="Proteomes" id="UP000036834"/>
    </source>
</evidence>
<dbReference type="CDD" id="cd16913">
    <property type="entry name" value="YkuD_like"/>
    <property type="match status" value="1"/>
</dbReference>
<evidence type="ECO:0000256" key="5">
    <source>
        <dbReference type="ARBA" id="ARBA00022801"/>
    </source>
</evidence>
<dbReference type="SUPFAM" id="SSF48452">
    <property type="entry name" value="TPR-like"/>
    <property type="match status" value="1"/>
</dbReference>
<keyword evidence="7 9" id="KW-0573">Peptidoglycan synthesis</keyword>
<dbReference type="EMBL" id="LGIQ01000017">
    <property type="protein sequence ID" value="KNB68653.1"/>
    <property type="molecule type" value="Genomic_DNA"/>
</dbReference>
<feature type="active site" description="Proton donor/acceptor" evidence="9">
    <location>
        <position position="400"/>
    </location>
</feature>
<feature type="domain" description="L,D-TPase catalytic" evidence="11">
    <location>
        <begin position="331"/>
        <end position="440"/>
    </location>
</feature>
<dbReference type="InterPro" id="IPR050979">
    <property type="entry name" value="LD-transpeptidase"/>
</dbReference>
<keyword evidence="8 9" id="KW-0961">Cell wall biogenesis/degradation</keyword>
<dbReference type="Pfam" id="PF03734">
    <property type="entry name" value="YkuD"/>
    <property type="match status" value="1"/>
</dbReference>
<reference evidence="12 15" key="3">
    <citation type="submission" date="2019-06" db="EMBL/GenBank/DDBJ databases">
        <title>Whole genome shotgun sequence of Brevibacillus reuszeri NBRC 15719.</title>
        <authorList>
            <person name="Hosoyama A."/>
            <person name="Uohara A."/>
            <person name="Ohji S."/>
            <person name="Ichikawa N."/>
        </authorList>
    </citation>
    <scope>NUCLEOTIDE SEQUENCE [LARGE SCALE GENOMIC DNA]</scope>
    <source>
        <strain evidence="12 15">NBRC 15719</strain>
    </source>
</reference>
<accession>A0A0K9YIX8</accession>
<feature type="active site" description="Nucleophile" evidence="9">
    <location>
        <position position="416"/>
    </location>
</feature>
<keyword evidence="15" id="KW-1185">Reference proteome</keyword>
<keyword evidence="4" id="KW-0808">Transferase</keyword>
<gene>
    <name evidence="13" type="ORF">ADS79_32305</name>
    <name evidence="12" type="ORF">BRE01_28600</name>
</gene>
<comment type="similarity">
    <text evidence="2">Belongs to the YkuD family.</text>
</comment>
<dbReference type="GO" id="GO:0016757">
    <property type="term" value="F:glycosyltransferase activity"/>
    <property type="evidence" value="ECO:0007669"/>
    <property type="project" value="UniProtKB-KW"/>
</dbReference>
<dbReference type="UniPathway" id="UPA00219"/>
<dbReference type="STRING" id="54915.ADS79_32305"/>
<evidence type="ECO:0000256" key="2">
    <source>
        <dbReference type="ARBA" id="ARBA00005992"/>
    </source>
</evidence>
<dbReference type="SUPFAM" id="SSF141523">
    <property type="entry name" value="L,D-transpeptidase catalytic domain-like"/>
    <property type="match status" value="1"/>
</dbReference>
<dbReference type="Proteomes" id="UP000036834">
    <property type="component" value="Unassembled WGS sequence"/>
</dbReference>
<dbReference type="GO" id="GO:0005576">
    <property type="term" value="C:extracellular region"/>
    <property type="evidence" value="ECO:0007669"/>
    <property type="project" value="TreeGrafter"/>
</dbReference>
<dbReference type="GO" id="GO:0008360">
    <property type="term" value="P:regulation of cell shape"/>
    <property type="evidence" value="ECO:0007669"/>
    <property type="project" value="UniProtKB-UniRule"/>
</dbReference>
<keyword evidence="10" id="KW-1133">Transmembrane helix</keyword>
<dbReference type="Gene3D" id="2.40.440.10">
    <property type="entry name" value="L,D-transpeptidase catalytic domain-like"/>
    <property type="match status" value="1"/>
</dbReference>
<sequence length="474" mass="53769">MDKVSFLQEKSAFHMKYPEQSDLSFYRWFTEQHPDEAIGWYHLGREREARGETELALAAHRRGLQSKQGPFYDEAREAYQALLRARRQQQGRKRVRLLLASMLFLYFQFAFSPGLLTEPPKNEATTKATVPKPEAIPDRPHVEVIAVPMNLSKEERAKQIRRYLEARRPALTQPFTVIAVPEVPGSPLFTPLLFYQPKEVLGVMHYNPLNRTVTNQKWFDRPGRYEQEPLVLSARTALEQEQMTLQHVLVLRNALFRTYQQTGLLPARLADLAGAYPSNTLPQIPAPLTELGLLSYEYRPELFRPESAWASIREVLPLPGYPEPVQALEPLQIQLSKSTRTMRLVSGSHIVRSYSAGIGKNGSTPEGYYTISQKISRPRGHDNIYGTRGMVFSGDGYAIHGTNHPESIGSEVSLGCIRLHNKDVEELYSFVSLGTEMVISDLPESVKPWSNPAPFVMAAGPKEETPSVTYNWLH</sequence>
<feature type="transmembrane region" description="Helical" evidence="10">
    <location>
        <begin position="95"/>
        <end position="116"/>
    </location>
</feature>
<comment type="pathway">
    <text evidence="1 9">Cell wall biogenesis; peptidoglycan biosynthesis.</text>
</comment>
<keyword evidence="10" id="KW-0472">Membrane</keyword>
<evidence type="ECO:0000256" key="6">
    <source>
        <dbReference type="ARBA" id="ARBA00022960"/>
    </source>
</evidence>
<dbReference type="InterPro" id="IPR011990">
    <property type="entry name" value="TPR-like_helical_dom_sf"/>
</dbReference>
<dbReference type="GO" id="GO:0071555">
    <property type="term" value="P:cell wall organization"/>
    <property type="evidence" value="ECO:0007669"/>
    <property type="project" value="UniProtKB-UniRule"/>
</dbReference>
<evidence type="ECO:0000256" key="8">
    <source>
        <dbReference type="ARBA" id="ARBA00023316"/>
    </source>
</evidence>
<reference evidence="13" key="2">
    <citation type="submission" date="2015-07" db="EMBL/GenBank/DDBJ databases">
        <title>MeaNS - Measles Nucleotide Surveillance Program.</title>
        <authorList>
            <person name="Tran T."/>
            <person name="Druce J."/>
        </authorList>
    </citation>
    <scope>NUCLEOTIDE SEQUENCE</scope>
    <source>
        <strain evidence="13">DSM 9887</strain>
    </source>
</reference>
<reference evidence="14" key="1">
    <citation type="submission" date="2015-07" db="EMBL/GenBank/DDBJ databases">
        <title>Genome sequencing project for genomic taxonomy and phylogenomics of Bacillus-like bacteria.</title>
        <authorList>
            <person name="Liu B."/>
            <person name="Wang J."/>
            <person name="Zhu Y."/>
            <person name="Liu G."/>
            <person name="Chen Q."/>
            <person name="Chen Z."/>
            <person name="Lan J."/>
            <person name="Che J."/>
            <person name="Ge C."/>
            <person name="Shi H."/>
            <person name="Pan Z."/>
            <person name="Liu X."/>
        </authorList>
    </citation>
    <scope>NUCLEOTIDE SEQUENCE [LARGE SCALE GENOMIC DNA]</scope>
    <source>
        <strain evidence="14">DSM 9887</strain>
    </source>
</reference>
<keyword evidence="3" id="KW-0328">Glycosyltransferase</keyword>
<dbReference type="InterPro" id="IPR005490">
    <property type="entry name" value="LD_TPept_cat_dom"/>
</dbReference>
<evidence type="ECO:0000256" key="1">
    <source>
        <dbReference type="ARBA" id="ARBA00004752"/>
    </source>
</evidence>
<evidence type="ECO:0000313" key="15">
    <source>
        <dbReference type="Proteomes" id="UP000319578"/>
    </source>
</evidence>
<evidence type="ECO:0000256" key="3">
    <source>
        <dbReference type="ARBA" id="ARBA00022676"/>
    </source>
</evidence>
<comment type="caution">
    <text evidence="13">The sequence shown here is derived from an EMBL/GenBank/DDBJ whole genome shotgun (WGS) entry which is preliminary data.</text>
</comment>
<dbReference type="PATRIC" id="fig|54915.3.peg.563"/>
<evidence type="ECO:0000313" key="12">
    <source>
        <dbReference type="EMBL" id="GED69158.1"/>
    </source>
</evidence>
<dbReference type="InterPro" id="IPR038063">
    <property type="entry name" value="Transpep_catalytic_dom"/>
</dbReference>